<evidence type="ECO:0000256" key="3">
    <source>
        <dbReference type="ARBA" id="ARBA00023027"/>
    </source>
</evidence>
<protein>
    <recommendedName>
        <fullName evidence="1">protein acetyllysine N-acetyltransferase</fullName>
        <ecNumber evidence="1">2.3.1.286</ecNumber>
    </recommendedName>
</protein>
<feature type="domain" description="Deacetylase sirtuin-type" evidence="5">
    <location>
        <begin position="1"/>
        <end position="198"/>
    </location>
</feature>
<keyword evidence="3" id="KW-0520">NAD</keyword>
<feature type="binding site" evidence="4">
    <location>
        <position position="101"/>
    </location>
    <ligand>
        <name>Zn(2+)</name>
        <dbReference type="ChEBI" id="CHEBI:29105"/>
    </ligand>
</feature>
<feature type="binding site" evidence="4">
    <location>
        <position position="81"/>
    </location>
    <ligand>
        <name>Zn(2+)</name>
        <dbReference type="ChEBI" id="CHEBI:29105"/>
    </ligand>
</feature>
<organism evidence="6">
    <name type="scientific">Desulfofervidus auxilii</name>
    <dbReference type="NCBI Taxonomy" id="1621989"/>
    <lineage>
        <taxon>Bacteria</taxon>
        <taxon>Pseudomonadati</taxon>
        <taxon>Thermodesulfobacteriota</taxon>
        <taxon>Candidatus Desulfofervidia</taxon>
        <taxon>Candidatus Desulfofervidales</taxon>
        <taxon>Candidatus Desulfofervidaceae</taxon>
        <taxon>Candidatus Desulfofervidus</taxon>
    </lineage>
</organism>
<keyword evidence="2" id="KW-0808">Transferase</keyword>
<gene>
    <name evidence="6" type="ORF">ENG63_10215</name>
</gene>
<proteinExistence type="predicted"/>
<dbReference type="Gene3D" id="3.30.1600.10">
    <property type="entry name" value="SIR2/SIRT2 'Small Domain"/>
    <property type="match status" value="1"/>
</dbReference>
<dbReference type="EMBL" id="DRBS01000377">
    <property type="protein sequence ID" value="HDD45214.1"/>
    <property type="molecule type" value="Genomic_DNA"/>
</dbReference>
<evidence type="ECO:0000313" key="6">
    <source>
        <dbReference type="EMBL" id="HDD45214.1"/>
    </source>
</evidence>
<name>A0A7C0U3Z7_DESA2</name>
<feature type="non-terminal residue" evidence="6">
    <location>
        <position position="1"/>
    </location>
</feature>
<evidence type="ECO:0000256" key="2">
    <source>
        <dbReference type="ARBA" id="ARBA00022679"/>
    </source>
</evidence>
<accession>A0A7C0U3Z7</accession>
<comment type="caution">
    <text evidence="6">The sequence shown here is derived from an EMBL/GenBank/DDBJ whole genome shotgun (WGS) entry which is preliminary data.</text>
</comment>
<dbReference type="PANTHER" id="PTHR11085">
    <property type="entry name" value="NAD-DEPENDENT PROTEIN DEACYLASE SIRTUIN-5, MITOCHONDRIAL-RELATED"/>
    <property type="match status" value="1"/>
</dbReference>
<feature type="active site" description="Proton acceptor" evidence="4">
    <location>
        <position position="73"/>
    </location>
</feature>
<dbReference type="CDD" id="cd01407">
    <property type="entry name" value="SIR2-fam"/>
    <property type="match status" value="1"/>
</dbReference>
<dbReference type="GO" id="GO:0046872">
    <property type="term" value="F:metal ion binding"/>
    <property type="evidence" value="ECO:0007669"/>
    <property type="project" value="UniProtKB-KW"/>
</dbReference>
<keyword evidence="4" id="KW-0479">Metal-binding</keyword>
<dbReference type="InterPro" id="IPR026591">
    <property type="entry name" value="Sirtuin_cat_small_dom_sf"/>
</dbReference>
<dbReference type="InterPro" id="IPR050134">
    <property type="entry name" value="NAD-dep_sirtuin_deacylases"/>
</dbReference>
<dbReference type="Gene3D" id="3.40.50.1220">
    <property type="entry name" value="TPP-binding domain"/>
    <property type="match status" value="1"/>
</dbReference>
<evidence type="ECO:0000256" key="4">
    <source>
        <dbReference type="PROSITE-ProRule" id="PRU00236"/>
    </source>
</evidence>
<dbReference type="EC" id="2.3.1.286" evidence="1"/>
<sequence length="198" mass="22033">PLEYAHIDAFLKNPAKVWRMLKELENIMYKVKPNPAHFVLAKMEKVGYLHAIITQNVDNLHQIAGSQHVIEFHGNAMRLRCLSCGKVYDKDTISFEEVPYCFCGGLLKPDVVFFGEAIPKEALIKAQMVIDACDVLLVIGTSAEVAPANYLPFEAKNHGAKIIEINIEPTRLTCQITDIFLKGKAGRILQELASALAL</sequence>
<dbReference type="Pfam" id="PF02146">
    <property type="entry name" value="SIR2"/>
    <property type="match status" value="1"/>
</dbReference>
<dbReference type="PROSITE" id="PS50305">
    <property type="entry name" value="SIRTUIN"/>
    <property type="match status" value="1"/>
</dbReference>
<dbReference type="InterPro" id="IPR026590">
    <property type="entry name" value="Ssirtuin_cat_dom"/>
</dbReference>
<feature type="binding site" evidence="4">
    <location>
        <position position="103"/>
    </location>
    <ligand>
        <name>Zn(2+)</name>
        <dbReference type="ChEBI" id="CHEBI:29105"/>
    </ligand>
</feature>
<dbReference type="GO" id="GO:0070403">
    <property type="term" value="F:NAD+ binding"/>
    <property type="evidence" value="ECO:0007669"/>
    <property type="project" value="InterPro"/>
</dbReference>
<dbReference type="AlphaFoldDB" id="A0A7C0U3Z7"/>
<keyword evidence="4" id="KW-0862">Zinc</keyword>
<dbReference type="InterPro" id="IPR003000">
    <property type="entry name" value="Sirtuin"/>
</dbReference>
<evidence type="ECO:0000256" key="1">
    <source>
        <dbReference type="ARBA" id="ARBA00012928"/>
    </source>
</evidence>
<feature type="binding site" evidence="4">
    <location>
        <position position="84"/>
    </location>
    <ligand>
        <name>Zn(2+)</name>
        <dbReference type="ChEBI" id="CHEBI:29105"/>
    </ligand>
</feature>
<reference evidence="6" key="1">
    <citation type="journal article" date="2020" name="mSystems">
        <title>Genome- and Community-Level Interaction Insights into Carbon Utilization and Element Cycling Functions of Hydrothermarchaeota in Hydrothermal Sediment.</title>
        <authorList>
            <person name="Zhou Z."/>
            <person name="Liu Y."/>
            <person name="Xu W."/>
            <person name="Pan J."/>
            <person name="Luo Z.H."/>
            <person name="Li M."/>
        </authorList>
    </citation>
    <scope>NUCLEOTIDE SEQUENCE [LARGE SCALE GENOMIC DNA]</scope>
    <source>
        <strain evidence="6">HyVt-233</strain>
    </source>
</reference>
<dbReference type="SUPFAM" id="SSF52467">
    <property type="entry name" value="DHS-like NAD/FAD-binding domain"/>
    <property type="match status" value="1"/>
</dbReference>
<dbReference type="Proteomes" id="UP000886289">
    <property type="component" value="Unassembled WGS sequence"/>
</dbReference>
<dbReference type="PANTHER" id="PTHR11085:SF10">
    <property type="entry name" value="NAD-DEPENDENT PROTEIN DEACYLASE SIRTUIN-5, MITOCHONDRIAL-RELATED"/>
    <property type="match status" value="1"/>
</dbReference>
<evidence type="ECO:0000259" key="5">
    <source>
        <dbReference type="PROSITE" id="PS50305"/>
    </source>
</evidence>
<dbReference type="GO" id="GO:0017136">
    <property type="term" value="F:histone deacetylase activity, NAD-dependent"/>
    <property type="evidence" value="ECO:0007669"/>
    <property type="project" value="TreeGrafter"/>
</dbReference>
<dbReference type="InterPro" id="IPR029035">
    <property type="entry name" value="DHS-like_NAD/FAD-binding_dom"/>
</dbReference>